<comment type="caution">
    <text evidence="3">The sequence shown here is derived from an EMBL/GenBank/DDBJ whole genome shotgun (WGS) entry which is preliminary data.</text>
</comment>
<organism evidence="3">
    <name type="scientific">freshwater metagenome</name>
    <dbReference type="NCBI Taxonomy" id="449393"/>
    <lineage>
        <taxon>unclassified sequences</taxon>
        <taxon>metagenomes</taxon>
        <taxon>ecological metagenomes</taxon>
    </lineage>
</organism>
<protein>
    <recommendedName>
        <fullName evidence="2">Phosphoribosyltransferase domain-containing protein</fullName>
    </recommendedName>
</protein>
<evidence type="ECO:0000256" key="1">
    <source>
        <dbReference type="ARBA" id="ARBA00008007"/>
    </source>
</evidence>
<reference evidence="3" key="1">
    <citation type="submission" date="2014-05" db="EMBL/GenBank/DDBJ databases">
        <title>Key roles for freshwater Actinobacteria revealed by deep metagenomic sequencing.</title>
        <authorList>
            <person name="Ghai R."/>
            <person name="Mizuno C.M."/>
            <person name="Picazo A."/>
            <person name="Camacho A."/>
            <person name="Rodriguez-Valera F."/>
        </authorList>
    </citation>
    <scope>NUCLEOTIDE SEQUENCE</scope>
</reference>
<accession>A0A094S6Z5</accession>
<name>A0A094S6Z5_9ZZZZ</name>
<evidence type="ECO:0000259" key="2">
    <source>
        <dbReference type="Pfam" id="PF00156"/>
    </source>
</evidence>
<comment type="similarity">
    <text evidence="1">Belongs to the ComF/GntX family.</text>
</comment>
<dbReference type="InterPro" id="IPR000836">
    <property type="entry name" value="PRTase_dom"/>
</dbReference>
<dbReference type="InterPro" id="IPR051910">
    <property type="entry name" value="ComF/GntX_DNA_util-trans"/>
</dbReference>
<dbReference type="SUPFAM" id="SSF53271">
    <property type="entry name" value="PRTase-like"/>
    <property type="match status" value="1"/>
</dbReference>
<dbReference type="AlphaFoldDB" id="A0A094S6Z5"/>
<dbReference type="CDD" id="cd06223">
    <property type="entry name" value="PRTases_typeI"/>
    <property type="match status" value="1"/>
</dbReference>
<dbReference type="Gene3D" id="3.40.50.2020">
    <property type="match status" value="1"/>
</dbReference>
<feature type="domain" description="Phosphoribosyltransferase" evidence="2">
    <location>
        <begin position="109"/>
        <end position="203"/>
    </location>
</feature>
<dbReference type="EMBL" id="JNSK01000158">
    <property type="protein sequence ID" value="KGA13683.1"/>
    <property type="molecule type" value="Genomic_DNA"/>
</dbReference>
<dbReference type="PANTHER" id="PTHR47505:SF1">
    <property type="entry name" value="DNA UTILIZATION PROTEIN YHGH"/>
    <property type="match status" value="1"/>
</dbReference>
<dbReference type="Pfam" id="PF00156">
    <property type="entry name" value="Pribosyltran"/>
    <property type="match status" value="1"/>
</dbReference>
<dbReference type="PANTHER" id="PTHR47505">
    <property type="entry name" value="DNA UTILIZATION PROTEIN YHGH"/>
    <property type="match status" value="1"/>
</dbReference>
<evidence type="ECO:0000313" key="3">
    <source>
        <dbReference type="EMBL" id="KGA13683.1"/>
    </source>
</evidence>
<gene>
    <name evidence="3" type="ORF">GM50_21730</name>
</gene>
<proteinExistence type="inferred from homology"/>
<dbReference type="InterPro" id="IPR029057">
    <property type="entry name" value="PRTase-like"/>
</dbReference>
<sequence length="212" mass="22882">MGTCAEISQLLFPSRCFGCKRLGPSICSECRSSWHPHYYKTVVDDLIVHSALLYTPTASRIILAAKESGEKGADDLVIDAIVHVLAKKSVDTSLCRLVPIPSSKASQRRRGRSFIVDLVTQVSERTGIPMVDCLQVSRRVKDQSGLHRDERAANLAGAFSLSSHARGELILIDDVVTTGATLREALRAVNSQGFHAVGSVSAVTACVAQPLR</sequence>